<dbReference type="Gene3D" id="3.40.50.10380">
    <property type="entry name" value="Malic enzyme, N-terminal domain"/>
    <property type="match status" value="1"/>
</dbReference>
<dbReference type="GO" id="GO:0051287">
    <property type="term" value="F:NAD binding"/>
    <property type="evidence" value="ECO:0007669"/>
    <property type="project" value="InterPro"/>
</dbReference>
<dbReference type="CDD" id="cd05311">
    <property type="entry name" value="NAD_bind_2_malic_enz"/>
    <property type="match status" value="1"/>
</dbReference>
<evidence type="ECO:0000256" key="3">
    <source>
        <dbReference type="ARBA" id="ARBA00022723"/>
    </source>
</evidence>
<dbReference type="GO" id="GO:0004470">
    <property type="term" value="F:malic enzyme activity"/>
    <property type="evidence" value="ECO:0007669"/>
    <property type="project" value="InterPro"/>
</dbReference>
<dbReference type="SMART" id="SM00919">
    <property type="entry name" value="Malic_M"/>
    <property type="match status" value="1"/>
</dbReference>
<keyword evidence="3 7" id="KW-0479">Metal-binding</keyword>
<dbReference type="InterPro" id="IPR051674">
    <property type="entry name" value="Malate_Decarboxylase"/>
</dbReference>
<evidence type="ECO:0000256" key="1">
    <source>
        <dbReference type="ARBA" id="ARBA00001936"/>
    </source>
</evidence>
<evidence type="ECO:0000256" key="5">
    <source>
        <dbReference type="PIRSR" id="PIRSR000106-1"/>
    </source>
</evidence>
<feature type="binding site" evidence="6">
    <location>
        <position position="317"/>
    </location>
    <ligand>
        <name>(S)-malate</name>
        <dbReference type="ChEBI" id="CHEBI:15589"/>
    </ligand>
</feature>
<dbReference type="InterPro" id="IPR012301">
    <property type="entry name" value="Malic_N_dom"/>
</dbReference>
<comment type="similarity">
    <text evidence="2">Belongs to the malic enzymes family.</text>
</comment>
<feature type="domain" description="Malic enzyme NAD-binding" evidence="8">
    <location>
        <begin position="163"/>
        <end position="398"/>
    </location>
</feature>
<dbReference type="Gene3D" id="3.40.50.720">
    <property type="entry name" value="NAD(P)-binding Rossmann-like Domain"/>
    <property type="match status" value="1"/>
</dbReference>
<dbReference type="InterPro" id="IPR046346">
    <property type="entry name" value="Aminoacid_DH-like_N_sf"/>
</dbReference>
<dbReference type="GO" id="GO:0016616">
    <property type="term" value="F:oxidoreductase activity, acting on the CH-OH group of donors, NAD or NADP as acceptor"/>
    <property type="evidence" value="ECO:0007669"/>
    <property type="project" value="InterPro"/>
</dbReference>
<dbReference type="EMBL" id="DMZY01000128">
    <property type="protein sequence ID" value="HAV92400.1"/>
    <property type="molecule type" value="Genomic_DNA"/>
</dbReference>
<dbReference type="PANTHER" id="PTHR43237:SF4">
    <property type="entry name" value="NADP-DEPENDENT MALIC ENZYME"/>
    <property type="match status" value="1"/>
</dbReference>
<comment type="caution">
    <text evidence="10">The sequence shown here is derived from an EMBL/GenBank/DDBJ whole genome shotgun (WGS) entry which is preliminary data.</text>
</comment>
<sequence>MKKELKSRILNYHSKPTGGKIEINVKKKCDTQSDLSLAYTPGVALPCIEIKNNPISSYRYTNRANLVGVISNGTAVLGLGDIGAEASKPVMEGKSVLFKKFAGIDAFDIEVNEKNPDKFIDIVASLEPTFGGINLEDIKGPECFYIEEMLIKRMNIPVFHDDQHGTSVIATAGLLNACEITGKDISSLKIVVSGAGAAALPTLNMFVKAGADIKKINVFDKSGHIHAKRGDLNKYNSKYAKGKIETNIEEAIRGADLFLGLSVKGVLTEKMLENMARNPIIFALANPDPEVDYKTARRKRPDAIICTGRSDYPNQINNVLGFPFIFRGVLDCNASRITENMKFAASKALSDLAKRSVPDYIKKIYGSDMKFSKDYIIPKPFDRRVFLEESLAVLKQAVADKVNRVNIDPKEYEKRLRREK</sequence>
<organism evidence="10 11">
    <name type="scientific">candidate division WOR-3 bacterium</name>
    <dbReference type="NCBI Taxonomy" id="2052148"/>
    <lineage>
        <taxon>Bacteria</taxon>
        <taxon>Bacteria division WOR-3</taxon>
    </lineage>
</organism>
<dbReference type="Proteomes" id="UP000264062">
    <property type="component" value="Unassembled WGS sequence"/>
</dbReference>
<dbReference type="InterPro" id="IPR045213">
    <property type="entry name" value="Malic_NAD-bd_bact_type"/>
</dbReference>
<dbReference type="AlphaFoldDB" id="A0A350HA34"/>
<dbReference type="InterPro" id="IPR001891">
    <property type="entry name" value="Malic_OxRdtase"/>
</dbReference>
<dbReference type="InterPro" id="IPR012302">
    <property type="entry name" value="Malic_NAD-bd"/>
</dbReference>
<evidence type="ECO:0000259" key="9">
    <source>
        <dbReference type="SMART" id="SM01274"/>
    </source>
</evidence>
<dbReference type="SMART" id="SM01274">
    <property type="entry name" value="malic"/>
    <property type="match status" value="1"/>
</dbReference>
<dbReference type="InterPro" id="IPR015884">
    <property type="entry name" value="Malic_enzyme_CS"/>
</dbReference>
<feature type="binding site" evidence="6">
    <location>
        <position position="286"/>
    </location>
    <ligand>
        <name>(S)-malate</name>
        <dbReference type="ChEBI" id="CHEBI:15589"/>
    </ligand>
</feature>
<comment type="cofactor">
    <cofactor evidence="7">
        <name>Mg(2+)</name>
        <dbReference type="ChEBI" id="CHEBI:18420"/>
    </cofactor>
    <cofactor evidence="7">
        <name>Mn(2+)</name>
        <dbReference type="ChEBI" id="CHEBI:29035"/>
    </cofactor>
    <text evidence="7">Divalent metal cations. Prefers magnesium or manganese.</text>
</comment>
<evidence type="ECO:0000256" key="6">
    <source>
        <dbReference type="PIRSR" id="PIRSR000106-2"/>
    </source>
</evidence>
<keyword evidence="4" id="KW-0560">Oxidoreductase</keyword>
<gene>
    <name evidence="10" type="ORF">DCW38_04385</name>
</gene>
<dbReference type="PANTHER" id="PTHR43237">
    <property type="entry name" value="NADP-DEPENDENT MALIC ENZYME"/>
    <property type="match status" value="1"/>
</dbReference>
<dbReference type="Pfam" id="PF03949">
    <property type="entry name" value="Malic_M"/>
    <property type="match status" value="1"/>
</dbReference>
<dbReference type="SUPFAM" id="SSF51735">
    <property type="entry name" value="NAD(P)-binding Rossmann-fold domains"/>
    <property type="match status" value="1"/>
</dbReference>
<feature type="binding site" evidence="7">
    <location>
        <position position="137"/>
    </location>
    <ligand>
        <name>a divalent metal cation</name>
        <dbReference type="ChEBI" id="CHEBI:60240"/>
    </ligand>
</feature>
<evidence type="ECO:0000256" key="7">
    <source>
        <dbReference type="PIRSR" id="PIRSR000106-3"/>
    </source>
</evidence>
<dbReference type="PROSITE" id="PS00331">
    <property type="entry name" value="MALIC_ENZYMES"/>
    <property type="match status" value="1"/>
</dbReference>
<reference evidence="10 11" key="1">
    <citation type="journal article" date="2018" name="Nat. Biotechnol.">
        <title>A standardized bacterial taxonomy based on genome phylogeny substantially revises the tree of life.</title>
        <authorList>
            <person name="Parks D.H."/>
            <person name="Chuvochina M."/>
            <person name="Waite D.W."/>
            <person name="Rinke C."/>
            <person name="Skarshewski A."/>
            <person name="Chaumeil P.A."/>
            <person name="Hugenholtz P."/>
        </authorList>
    </citation>
    <scope>NUCLEOTIDE SEQUENCE [LARGE SCALE GENOMIC DNA]</scope>
    <source>
        <strain evidence="10">UBA9956</strain>
    </source>
</reference>
<evidence type="ECO:0000256" key="4">
    <source>
        <dbReference type="ARBA" id="ARBA00023002"/>
    </source>
</evidence>
<evidence type="ECO:0000313" key="10">
    <source>
        <dbReference type="EMBL" id="HAV92400.1"/>
    </source>
</evidence>
<dbReference type="Pfam" id="PF00390">
    <property type="entry name" value="malic"/>
    <property type="match status" value="1"/>
</dbReference>
<feature type="domain" description="Malic enzyme N-terminal" evidence="9">
    <location>
        <begin position="18"/>
        <end position="151"/>
    </location>
</feature>
<feature type="active site" description="Proton acceptor" evidence="5">
    <location>
        <position position="94"/>
    </location>
</feature>
<evidence type="ECO:0000313" key="11">
    <source>
        <dbReference type="Proteomes" id="UP000264062"/>
    </source>
</evidence>
<dbReference type="InterPro" id="IPR037062">
    <property type="entry name" value="Malic_N_dom_sf"/>
</dbReference>
<dbReference type="FunFam" id="3.40.50.720:FF:000095">
    <property type="entry name" value="NADP-dependent malic enzyme"/>
    <property type="match status" value="1"/>
</dbReference>
<dbReference type="PIRSF" id="PIRSF000106">
    <property type="entry name" value="ME"/>
    <property type="match status" value="1"/>
</dbReference>
<feature type="binding site" evidence="7">
    <location>
        <position position="162"/>
    </location>
    <ligand>
        <name>a divalent metal cation</name>
        <dbReference type="ChEBI" id="CHEBI:60240"/>
    </ligand>
</feature>
<dbReference type="InterPro" id="IPR036291">
    <property type="entry name" value="NAD(P)-bd_dom_sf"/>
</dbReference>
<comment type="cofactor">
    <cofactor evidence="1">
        <name>Mn(2+)</name>
        <dbReference type="ChEBI" id="CHEBI:29035"/>
    </cofactor>
</comment>
<dbReference type="SUPFAM" id="SSF53223">
    <property type="entry name" value="Aminoacid dehydrogenase-like, N-terminal domain"/>
    <property type="match status" value="1"/>
</dbReference>
<proteinExistence type="inferred from homology"/>
<dbReference type="FunFam" id="3.40.50.10380:FF:000003">
    <property type="entry name" value="NADP-dependent malic enzyme"/>
    <property type="match status" value="1"/>
</dbReference>
<feature type="binding site" evidence="7">
    <location>
        <position position="136"/>
    </location>
    <ligand>
        <name>a divalent metal cation</name>
        <dbReference type="ChEBI" id="CHEBI:60240"/>
    </ligand>
</feature>
<accession>A0A350HA34</accession>
<protein>
    <submittedName>
        <fullName evidence="10">Malate dehydrogenase</fullName>
    </submittedName>
</protein>
<name>A0A350HA34_UNCW3</name>
<evidence type="ECO:0000256" key="2">
    <source>
        <dbReference type="ARBA" id="ARBA00008785"/>
    </source>
</evidence>
<evidence type="ECO:0000259" key="8">
    <source>
        <dbReference type="SMART" id="SM00919"/>
    </source>
</evidence>
<dbReference type="GO" id="GO:0046872">
    <property type="term" value="F:metal ion binding"/>
    <property type="evidence" value="ECO:0007669"/>
    <property type="project" value="UniProtKB-KW"/>
</dbReference>
<feature type="active site" description="Proton donor" evidence="5">
    <location>
        <position position="39"/>
    </location>
</feature>